<protein>
    <submittedName>
        <fullName evidence="2">Unplaced genomic scaffold SPHSTscaffold_450, whole genome shotgun sequence</fullName>
    </submittedName>
</protein>
<reference evidence="2 3" key="1">
    <citation type="submission" date="2014-06" db="EMBL/GenBank/DDBJ databases">
        <title>Evolutionary Origins and Diversification of the Mycorrhizal Mutualists.</title>
        <authorList>
            <consortium name="DOE Joint Genome Institute"/>
            <consortium name="Mycorrhizal Genomics Consortium"/>
            <person name="Kohler A."/>
            <person name="Kuo A."/>
            <person name="Nagy L.G."/>
            <person name="Floudas D."/>
            <person name="Copeland A."/>
            <person name="Barry K.W."/>
            <person name="Cichocki N."/>
            <person name="Veneault-Fourrey C."/>
            <person name="LaButti K."/>
            <person name="Lindquist E.A."/>
            <person name="Lipzen A."/>
            <person name="Lundell T."/>
            <person name="Morin E."/>
            <person name="Murat C."/>
            <person name="Riley R."/>
            <person name="Ohm R."/>
            <person name="Sun H."/>
            <person name="Tunlid A."/>
            <person name="Henrissat B."/>
            <person name="Grigoriev I.V."/>
            <person name="Hibbett D.S."/>
            <person name="Martin F."/>
        </authorList>
    </citation>
    <scope>NUCLEOTIDE SEQUENCE [LARGE SCALE GENOMIC DNA]</scope>
    <source>
        <strain evidence="2 3">SS14</strain>
    </source>
</reference>
<accession>A0A0C9U4V8</accession>
<dbReference type="EMBL" id="KN837525">
    <property type="protein sequence ID" value="KIJ24157.1"/>
    <property type="molecule type" value="Genomic_DNA"/>
</dbReference>
<gene>
    <name evidence="2" type="ORF">M422DRAFT_275131</name>
</gene>
<organism evidence="2 3">
    <name type="scientific">Sphaerobolus stellatus (strain SS14)</name>
    <dbReference type="NCBI Taxonomy" id="990650"/>
    <lineage>
        <taxon>Eukaryota</taxon>
        <taxon>Fungi</taxon>
        <taxon>Dikarya</taxon>
        <taxon>Basidiomycota</taxon>
        <taxon>Agaricomycotina</taxon>
        <taxon>Agaricomycetes</taxon>
        <taxon>Phallomycetidae</taxon>
        <taxon>Geastrales</taxon>
        <taxon>Sphaerobolaceae</taxon>
        <taxon>Sphaerobolus</taxon>
    </lineage>
</organism>
<dbReference type="AlphaFoldDB" id="A0A0C9U4V8"/>
<dbReference type="Proteomes" id="UP000054279">
    <property type="component" value="Unassembled WGS sequence"/>
</dbReference>
<sequence length="184" mass="20147">MRRGVQSHLRTVTGKITRLRLATNSGRQVAASASMSSDVPPRATSFELSTPEPTRKVPALLKLASGQRDNSVGEVNSVNSIQGRMSVSEASTSIQSKTNSAWVKYASLAGLQKTMDNVFNKGHSQRSSAHEGIINSKKRKDADEEESDVVAGPSNHRLGFSKRRRIEKGPDEESKRHEYTEKQG</sequence>
<evidence type="ECO:0000256" key="1">
    <source>
        <dbReference type="SAM" id="MobiDB-lite"/>
    </source>
</evidence>
<dbReference type="HOGENOM" id="CLU_1469118_0_0_1"/>
<feature type="region of interest" description="Disordered" evidence="1">
    <location>
        <begin position="122"/>
        <end position="184"/>
    </location>
</feature>
<feature type="compositionally biased region" description="Basic and acidic residues" evidence="1">
    <location>
        <begin position="167"/>
        <end position="184"/>
    </location>
</feature>
<keyword evidence="3" id="KW-1185">Reference proteome</keyword>
<proteinExistence type="predicted"/>
<name>A0A0C9U4V8_SPHS4</name>
<evidence type="ECO:0000313" key="2">
    <source>
        <dbReference type="EMBL" id="KIJ24157.1"/>
    </source>
</evidence>
<feature type="region of interest" description="Disordered" evidence="1">
    <location>
        <begin position="30"/>
        <end position="52"/>
    </location>
</feature>
<evidence type="ECO:0000313" key="3">
    <source>
        <dbReference type="Proteomes" id="UP000054279"/>
    </source>
</evidence>